<dbReference type="EMBL" id="JAFJMO010000004">
    <property type="protein sequence ID" value="KAJ8279469.1"/>
    <property type="molecule type" value="Genomic_DNA"/>
</dbReference>
<dbReference type="InterPro" id="IPR043593">
    <property type="entry name" value="ASAP"/>
</dbReference>
<dbReference type="Pfam" id="PF16746">
    <property type="entry name" value="BAR_3"/>
    <property type="match status" value="1"/>
</dbReference>
<evidence type="ECO:0000313" key="3">
    <source>
        <dbReference type="Proteomes" id="UP001152803"/>
    </source>
</evidence>
<dbReference type="OrthoDB" id="435430at2759"/>
<dbReference type="GO" id="GO:0031267">
    <property type="term" value="F:small GTPase binding"/>
    <property type="evidence" value="ECO:0007669"/>
    <property type="project" value="InterPro"/>
</dbReference>
<dbReference type="Pfam" id="PF00169">
    <property type="entry name" value="PH"/>
    <property type="match status" value="1"/>
</dbReference>
<dbReference type="InterPro" id="IPR027267">
    <property type="entry name" value="AH/BAR_dom_sf"/>
</dbReference>
<dbReference type="AlphaFoldDB" id="A0A9Q1I358"/>
<dbReference type="PANTHER" id="PTHR45854">
    <property type="entry name" value="ASAP FAMILY MEMBER"/>
    <property type="match status" value="1"/>
</dbReference>
<evidence type="ECO:0000313" key="2">
    <source>
        <dbReference type="EMBL" id="KAJ8279469.1"/>
    </source>
</evidence>
<dbReference type="PROSITE" id="PS50003">
    <property type="entry name" value="PH_DOMAIN"/>
    <property type="match status" value="1"/>
</dbReference>
<dbReference type="PANTHER" id="PTHR45854:SF2">
    <property type="entry name" value="ARF-GAP WITH SH3 DOMAIN, ANK REPEAT AND PH DOMAIN-CONTAINING PROTEIN 1"/>
    <property type="match status" value="1"/>
</dbReference>
<accession>A0A9Q1I358</accession>
<dbReference type="InterPro" id="IPR004148">
    <property type="entry name" value="BAR_dom"/>
</dbReference>
<dbReference type="FunFam" id="1.20.1270.60:FF:000004">
    <property type="entry name" value="Arf-GAP with SH3 domain, ANK repeat and PH domain-containing protein 1"/>
    <property type="match status" value="1"/>
</dbReference>
<dbReference type="InterPro" id="IPR011993">
    <property type="entry name" value="PH-like_dom_sf"/>
</dbReference>
<dbReference type="Proteomes" id="UP001152803">
    <property type="component" value="Unassembled WGS sequence"/>
</dbReference>
<dbReference type="Pfam" id="PF07159">
    <property type="entry name" value="CYRIA-B_Rac1-bd"/>
    <property type="match status" value="1"/>
</dbReference>
<reference evidence="2" key="1">
    <citation type="journal article" date="2023" name="Science">
        <title>Genome structures resolve the early diversification of teleost fishes.</title>
        <authorList>
            <person name="Parey E."/>
            <person name="Louis A."/>
            <person name="Montfort J."/>
            <person name="Bouchez O."/>
            <person name="Roques C."/>
            <person name="Iampietro C."/>
            <person name="Lluch J."/>
            <person name="Castinel A."/>
            <person name="Donnadieu C."/>
            <person name="Desvignes T."/>
            <person name="Floi Bucao C."/>
            <person name="Jouanno E."/>
            <person name="Wen M."/>
            <person name="Mejri S."/>
            <person name="Dirks R."/>
            <person name="Jansen H."/>
            <person name="Henkel C."/>
            <person name="Chen W.J."/>
            <person name="Zahm M."/>
            <person name="Cabau C."/>
            <person name="Klopp C."/>
            <person name="Thompson A.W."/>
            <person name="Robinson-Rechavi M."/>
            <person name="Braasch I."/>
            <person name="Lecointre G."/>
            <person name="Bobe J."/>
            <person name="Postlethwait J.H."/>
            <person name="Berthelot C."/>
            <person name="Roest Crollius H."/>
            <person name="Guiguen Y."/>
        </authorList>
    </citation>
    <scope>NUCLEOTIDE SEQUENCE</scope>
    <source>
        <strain evidence="2">Concon-B</strain>
    </source>
</reference>
<protein>
    <recommendedName>
        <fullName evidence="1">PH domain-containing protein</fullName>
    </recommendedName>
</protein>
<dbReference type="SUPFAM" id="SSF103657">
    <property type="entry name" value="BAR/IMD domain-like"/>
    <property type="match status" value="1"/>
</dbReference>
<evidence type="ECO:0000259" key="1">
    <source>
        <dbReference type="PROSITE" id="PS50003"/>
    </source>
</evidence>
<comment type="caution">
    <text evidence="2">The sequence shown here is derived from an EMBL/GenBank/DDBJ whole genome shotgun (WGS) entry which is preliminary data.</text>
</comment>
<dbReference type="Gene3D" id="1.20.1270.60">
    <property type="entry name" value="Arfaptin homology (AH) domain/BAR domain"/>
    <property type="match status" value="1"/>
</dbReference>
<name>A0A9Q1I358_CONCO</name>
<dbReference type="Gene3D" id="2.30.29.30">
    <property type="entry name" value="Pleckstrin-homology domain (PH domain)/Phosphotyrosine-binding domain (PTB)"/>
    <property type="match status" value="1"/>
</dbReference>
<gene>
    <name evidence="2" type="ORF">COCON_G00065350</name>
</gene>
<dbReference type="GO" id="GO:0005096">
    <property type="term" value="F:GTPase activator activity"/>
    <property type="evidence" value="ECO:0007669"/>
    <property type="project" value="InterPro"/>
</dbReference>
<keyword evidence="3" id="KW-1185">Reference proteome</keyword>
<organism evidence="2 3">
    <name type="scientific">Conger conger</name>
    <name type="common">Conger eel</name>
    <name type="synonym">Muraena conger</name>
    <dbReference type="NCBI Taxonomy" id="82655"/>
    <lineage>
        <taxon>Eukaryota</taxon>
        <taxon>Metazoa</taxon>
        <taxon>Chordata</taxon>
        <taxon>Craniata</taxon>
        <taxon>Vertebrata</taxon>
        <taxon>Euteleostomi</taxon>
        <taxon>Actinopterygii</taxon>
        <taxon>Neopterygii</taxon>
        <taxon>Teleostei</taxon>
        <taxon>Anguilliformes</taxon>
        <taxon>Congridae</taxon>
        <taxon>Conger</taxon>
    </lineage>
</organism>
<dbReference type="SUPFAM" id="SSF50729">
    <property type="entry name" value="PH domain-like"/>
    <property type="match status" value="1"/>
</dbReference>
<dbReference type="InterPro" id="IPR009828">
    <property type="entry name" value="CYRIA/CYRIB_Rac1-bd"/>
</dbReference>
<proteinExistence type="predicted"/>
<dbReference type="SMART" id="SM00233">
    <property type="entry name" value="PH"/>
    <property type="match status" value="1"/>
</dbReference>
<feature type="domain" description="PH" evidence="1">
    <location>
        <begin position="304"/>
        <end position="383"/>
    </location>
</feature>
<dbReference type="InterPro" id="IPR001849">
    <property type="entry name" value="PH_domain"/>
</dbReference>
<sequence length="757" mass="86533">MPDQISVSEFLSETTEDYNSPTTSSFTTRLQSCRNTVNVLEEALDQDRTALQKVKKSVKAIYNSGQDHVQNEENYVQALDKFGSNFISRDNPDLGTAFVKFSTLTKELSALLKNLLQSLSHNVIFTLDSLLKGELKGVKGDIKKPFDKAWKDYEAKFTKIEKEKREHAKQHGMIRTEITGAEIAEEMEKERRLFQLQMCEYLIKVNEIKTKKGVDLLQNLIKYYHAQCNFFQDGLKTADKLKQYIEKLAADLYNIKQTQDEEKKQLTALRDLIKSSLQLDQKEDSQSKQGGYSMHQLQGNKEFGSEKKGYLMKKSDGLRKVWQRRKCSVKSGILTISHATSNRQPVKLNLLTCQVKPSGEDKKCFDLISHNRTYHFQAEDEQEFVMRCNRYVINGDFPIVHLYQTLTPAGRLSHLLLVSQDSEERNTGKRYLNMGNLLKVLTCTDLEQGPNFFLDFENAQPTEPEREVWDQVNVVLKDARGILDNLQDYKGAGEEIREAIQNPSDEGLQEKAWGAVVPLVGKLKKFYEFSQRLEAALHSLLGALTSTRYSPTEHLEREQALAKQFAEILHFTLRFDELKMTNPAIQNDFSYYRRTLNRMRINNVPAEGENEVNNELANRMSLFYAEATPMLKTLSDATTKFVSENKNLPIENTTDCLSTMASVCKVMLETPEYRSRFASEETVSFCLNVMVGVIILYDYVHPVGAFAKSSKIDMKGCIKVLRDQPPNSVEGLINALRYTTKHLNDDSTSKNVKAMLQ</sequence>
<dbReference type="GO" id="GO:0005737">
    <property type="term" value="C:cytoplasm"/>
    <property type="evidence" value="ECO:0007669"/>
    <property type="project" value="InterPro"/>
</dbReference>